<evidence type="ECO:0000256" key="2">
    <source>
        <dbReference type="ARBA" id="ARBA00022679"/>
    </source>
</evidence>
<dbReference type="Pfam" id="PF14904">
    <property type="entry name" value="FAM86"/>
    <property type="match status" value="1"/>
</dbReference>
<dbReference type="EMBL" id="CM035427">
    <property type="protein sequence ID" value="KAH7306424.1"/>
    <property type="molecule type" value="Genomic_DNA"/>
</dbReference>
<evidence type="ECO:0000259" key="3">
    <source>
        <dbReference type="Pfam" id="PF14904"/>
    </source>
</evidence>
<evidence type="ECO:0000256" key="1">
    <source>
        <dbReference type="ARBA" id="ARBA00005511"/>
    </source>
</evidence>
<accession>A0A8T2S5X9</accession>
<feature type="domain" description="FAM86 N-terminal" evidence="3">
    <location>
        <begin position="11"/>
        <end position="90"/>
    </location>
</feature>
<dbReference type="Proteomes" id="UP000825935">
    <property type="component" value="Chromosome 22"/>
</dbReference>
<dbReference type="AlphaFoldDB" id="A0A8T2S5X9"/>
<organism evidence="4 5">
    <name type="scientific">Ceratopteris richardii</name>
    <name type="common">Triangle waterfern</name>
    <dbReference type="NCBI Taxonomy" id="49495"/>
    <lineage>
        <taxon>Eukaryota</taxon>
        <taxon>Viridiplantae</taxon>
        <taxon>Streptophyta</taxon>
        <taxon>Embryophyta</taxon>
        <taxon>Tracheophyta</taxon>
        <taxon>Polypodiopsida</taxon>
        <taxon>Polypodiidae</taxon>
        <taxon>Polypodiales</taxon>
        <taxon>Pteridineae</taxon>
        <taxon>Pteridaceae</taxon>
        <taxon>Parkerioideae</taxon>
        <taxon>Ceratopteris</taxon>
    </lineage>
</organism>
<dbReference type="InterPro" id="IPR029063">
    <property type="entry name" value="SAM-dependent_MTases_sf"/>
</dbReference>
<dbReference type="Gene3D" id="3.40.50.150">
    <property type="entry name" value="Vaccinia Virus protein VP39"/>
    <property type="match status" value="1"/>
</dbReference>
<evidence type="ECO:0000313" key="5">
    <source>
        <dbReference type="Proteomes" id="UP000825935"/>
    </source>
</evidence>
<keyword evidence="2" id="KW-0808">Transferase</keyword>
<gene>
    <name evidence="4" type="ORF">KP509_22G010900</name>
</gene>
<comment type="caution">
    <text evidence="4">The sequence shown here is derived from an EMBL/GenBank/DDBJ whole genome shotgun (WGS) entry which is preliminary data.</text>
</comment>
<comment type="similarity">
    <text evidence="1">Belongs to the class I-like SAM-binding methyltransferase superfamily. EEF2KMT family.</text>
</comment>
<name>A0A8T2S5X9_CERRI</name>
<evidence type="ECO:0000313" key="4">
    <source>
        <dbReference type="EMBL" id="KAH7306424.1"/>
    </source>
</evidence>
<reference evidence="4" key="1">
    <citation type="submission" date="2021-08" db="EMBL/GenBank/DDBJ databases">
        <title>WGS assembly of Ceratopteris richardii.</title>
        <authorList>
            <person name="Marchant D.B."/>
            <person name="Chen G."/>
            <person name="Jenkins J."/>
            <person name="Shu S."/>
            <person name="Leebens-Mack J."/>
            <person name="Grimwood J."/>
            <person name="Schmutz J."/>
            <person name="Soltis P."/>
            <person name="Soltis D."/>
            <person name="Chen Z.-H."/>
        </authorList>
    </citation>
    <scope>NUCLEOTIDE SEQUENCE</scope>
    <source>
        <strain evidence="4">Whitten #5841</strain>
        <tissue evidence="4">Leaf</tissue>
    </source>
</reference>
<proteinExistence type="inferred from homology"/>
<dbReference type="Pfam" id="PF10294">
    <property type="entry name" value="Methyltransf_16"/>
    <property type="match status" value="1"/>
</dbReference>
<dbReference type="InterPro" id="IPR019410">
    <property type="entry name" value="Methyltransf_16"/>
</dbReference>
<dbReference type="InterPro" id="IPR029426">
    <property type="entry name" value="FAM86_N"/>
</dbReference>
<sequence>MNLERIEGAKRELMASFLAMESPTIVLGLSRKIGDGSISNVAQKFLNDFCFNSTMVRRYPPSSQYMKSVLKVLILAAESEGQEIMEDLYNQHIAFLSSTENDEQHAMGGFYNCTQRCYKSYLYSLPDDSIKKLVSCLGSKYASKFKDLILTIQVSSNMLEGSTGCYLWPAGIFLSEFILANPNIFSKRSCLEIGAGTGLSIISLALLNVSKVIATDGDCSTLSNLKHNFEINRHLLEDETTVEIQELIWESASAKTITDWGADIIVGADLIYDSSSIPYLVALMVMLLAKRKQGSYLVKGGGVIMQQEMQDESTHDNSHQTSVTCPIAYVATVIRNIETMNLFISSASQAGLDVEDVTETMRPPIFLPQLKFNRSTVCLHKIRQST</sequence>
<dbReference type="OrthoDB" id="1927431at2759"/>
<dbReference type="GO" id="GO:0016740">
    <property type="term" value="F:transferase activity"/>
    <property type="evidence" value="ECO:0007669"/>
    <property type="project" value="UniProtKB-KW"/>
</dbReference>
<dbReference type="PANTHER" id="PTHR14614:SF130">
    <property type="entry name" value="PROTEIN-LYSINE N-METHYLTRANSFERASE EEF2KMT"/>
    <property type="match status" value="1"/>
</dbReference>
<keyword evidence="5" id="KW-1185">Reference proteome</keyword>
<dbReference type="SUPFAM" id="SSF53335">
    <property type="entry name" value="S-adenosyl-L-methionine-dependent methyltransferases"/>
    <property type="match status" value="1"/>
</dbReference>
<protein>
    <recommendedName>
        <fullName evidence="3">FAM86 N-terminal domain-containing protein</fullName>
    </recommendedName>
</protein>
<dbReference type="PANTHER" id="PTHR14614">
    <property type="entry name" value="HEPATOCELLULAR CARCINOMA-ASSOCIATED ANTIGEN"/>
    <property type="match status" value="1"/>
</dbReference>